<dbReference type="GO" id="GO:0005634">
    <property type="term" value="C:nucleus"/>
    <property type="evidence" value="ECO:0007669"/>
    <property type="project" value="UniProtKB-SubCell"/>
</dbReference>
<name>A0A1Y2FG32_9BASI</name>
<comment type="subcellular location">
    <subcellularLocation>
        <location evidence="1">Nucleus</location>
    </subcellularLocation>
</comment>
<dbReference type="InterPro" id="IPR001965">
    <property type="entry name" value="Znf_PHD"/>
</dbReference>
<keyword evidence="2" id="KW-0479">Metal-binding</keyword>
<gene>
    <name evidence="9" type="ORF">BCR35DRAFT_352082</name>
</gene>
<feature type="compositionally biased region" description="Acidic residues" evidence="7">
    <location>
        <begin position="160"/>
        <end position="173"/>
    </location>
</feature>
<dbReference type="GO" id="GO:0008270">
    <property type="term" value="F:zinc ion binding"/>
    <property type="evidence" value="ECO:0007669"/>
    <property type="project" value="UniProtKB-KW"/>
</dbReference>
<dbReference type="AlphaFoldDB" id="A0A1Y2FG32"/>
<dbReference type="InterPro" id="IPR011011">
    <property type="entry name" value="Znf_FYVE_PHD"/>
</dbReference>
<evidence type="ECO:0000259" key="8">
    <source>
        <dbReference type="PROSITE" id="PS50016"/>
    </source>
</evidence>
<feature type="domain" description="PHD-type" evidence="8">
    <location>
        <begin position="236"/>
        <end position="291"/>
    </location>
</feature>
<evidence type="ECO:0000256" key="6">
    <source>
        <dbReference type="PROSITE-ProRule" id="PRU00146"/>
    </source>
</evidence>
<dbReference type="PROSITE" id="PS01359">
    <property type="entry name" value="ZF_PHD_1"/>
    <property type="match status" value="1"/>
</dbReference>
<feature type="region of interest" description="Disordered" evidence="7">
    <location>
        <begin position="1"/>
        <end position="228"/>
    </location>
</feature>
<dbReference type="InterPro" id="IPR019787">
    <property type="entry name" value="Znf_PHD-finger"/>
</dbReference>
<evidence type="ECO:0000313" key="10">
    <source>
        <dbReference type="Proteomes" id="UP000193467"/>
    </source>
</evidence>
<dbReference type="SUPFAM" id="SSF57903">
    <property type="entry name" value="FYVE/PHD zinc finger"/>
    <property type="match status" value="1"/>
</dbReference>
<feature type="region of interest" description="Disordered" evidence="7">
    <location>
        <begin position="363"/>
        <end position="571"/>
    </location>
</feature>
<feature type="compositionally biased region" description="Pro residues" evidence="7">
    <location>
        <begin position="71"/>
        <end position="84"/>
    </location>
</feature>
<evidence type="ECO:0000256" key="2">
    <source>
        <dbReference type="ARBA" id="ARBA00022723"/>
    </source>
</evidence>
<dbReference type="OrthoDB" id="787137at2759"/>
<dbReference type="Gene3D" id="3.30.40.10">
    <property type="entry name" value="Zinc/RING finger domain, C3HC4 (zinc finger)"/>
    <property type="match status" value="1"/>
</dbReference>
<dbReference type="PANTHER" id="PTHR12628">
    <property type="entry name" value="POLYCOMB-LIKE TRANSCRIPTION FACTOR"/>
    <property type="match status" value="1"/>
</dbReference>
<feature type="compositionally biased region" description="Low complexity" evidence="7">
    <location>
        <begin position="401"/>
        <end position="421"/>
    </location>
</feature>
<dbReference type="PROSITE" id="PS50016">
    <property type="entry name" value="ZF_PHD_2"/>
    <property type="match status" value="1"/>
</dbReference>
<dbReference type="GO" id="GO:0003682">
    <property type="term" value="F:chromatin binding"/>
    <property type="evidence" value="ECO:0007669"/>
    <property type="project" value="TreeGrafter"/>
</dbReference>
<evidence type="ECO:0000313" key="9">
    <source>
        <dbReference type="EMBL" id="ORY82910.1"/>
    </source>
</evidence>
<keyword evidence="10" id="KW-1185">Reference proteome</keyword>
<dbReference type="InterPro" id="IPR017956">
    <property type="entry name" value="AT_hook_DNA-bd_motif"/>
</dbReference>
<protein>
    <recommendedName>
        <fullName evidence="8">PHD-type domain-containing protein</fullName>
    </recommendedName>
</protein>
<evidence type="ECO:0000256" key="3">
    <source>
        <dbReference type="ARBA" id="ARBA00022771"/>
    </source>
</evidence>
<dbReference type="PANTHER" id="PTHR12628:SF10">
    <property type="entry name" value="HOMEOBOX DOMAIN-CONTAINING PROTEIN"/>
    <property type="match status" value="1"/>
</dbReference>
<dbReference type="STRING" id="106004.A0A1Y2FG32"/>
<evidence type="ECO:0000256" key="5">
    <source>
        <dbReference type="ARBA" id="ARBA00023242"/>
    </source>
</evidence>
<dbReference type="Pfam" id="PF00628">
    <property type="entry name" value="PHD"/>
    <property type="match status" value="1"/>
</dbReference>
<keyword evidence="4" id="KW-0862">Zinc</keyword>
<dbReference type="InterPro" id="IPR013083">
    <property type="entry name" value="Znf_RING/FYVE/PHD"/>
</dbReference>
<keyword evidence="5" id="KW-0539">Nucleus</keyword>
<sequence length="606" mass="66037">MDFNHMNYGARPAEGPNLNFEEDVGDIPSNLVFDEHSRQQQPQSSHAQHYLPQQQGMHQQQYQPPSYGQQPPYPQFASAPPPSHPAQSQVLPPLTSQVEDAPPVKRPRGRPRKVPGTENRGGAAATPASRGRPRGSRARGRGRGGRGRGRGGKRGRASSDEEEEVTDDSDSDDGNGSSRTVNLGEEMPDDFNSAGDNTAAPTTKFGRKISKPKTFIPTNRPTIHRKKRTLQNPDAHLMCQVCREGHSQPVNKLVICDSCAKGWHQLCHQPNIQEEVVASDLSWLCKDCDVKLAQSRPAVDVTLGEWTNADSYTTEEKKEWLEGLPLHSLINYVLSIERKLAPQLHVSALAIWPPSLPDVLKQTRTRKAAEAEERRLKEEAEGVATESEAGTPSSFDVAPDAPLARTAASVRAAAALSTSTPQDDKPPSPQHPPAQQQDRPILPPLASRPGAPFLRQNFAPVPALQHQHQQHEQQHHQQHQQHQHHQHQLAQAGRLASSPWGASQPSPYPSSSQGYHPSTSSQPQIHTSQAFAQPYSNTPSYPNFVNNQSPLYPNHPQANSANQSPDPNSDADAYRLLASLEGHNSANGMSGWASARGAGGGANGNV</sequence>
<proteinExistence type="predicted"/>
<feature type="compositionally biased region" description="Basic residues" evidence="7">
    <location>
        <begin position="476"/>
        <end position="487"/>
    </location>
</feature>
<organism evidence="9 10">
    <name type="scientific">Leucosporidium creatinivorum</name>
    <dbReference type="NCBI Taxonomy" id="106004"/>
    <lineage>
        <taxon>Eukaryota</taxon>
        <taxon>Fungi</taxon>
        <taxon>Dikarya</taxon>
        <taxon>Basidiomycota</taxon>
        <taxon>Pucciniomycotina</taxon>
        <taxon>Microbotryomycetes</taxon>
        <taxon>Leucosporidiales</taxon>
        <taxon>Leucosporidium</taxon>
    </lineage>
</organism>
<dbReference type="SMART" id="SM00249">
    <property type="entry name" value="PHD"/>
    <property type="match status" value="1"/>
</dbReference>
<evidence type="ECO:0000256" key="1">
    <source>
        <dbReference type="ARBA" id="ARBA00004123"/>
    </source>
</evidence>
<dbReference type="InParanoid" id="A0A1Y2FG32"/>
<reference evidence="9 10" key="1">
    <citation type="submission" date="2016-07" db="EMBL/GenBank/DDBJ databases">
        <title>Pervasive Adenine N6-methylation of Active Genes in Fungi.</title>
        <authorList>
            <consortium name="DOE Joint Genome Institute"/>
            <person name="Mondo S.J."/>
            <person name="Dannebaum R.O."/>
            <person name="Kuo R.C."/>
            <person name="Labutti K."/>
            <person name="Haridas S."/>
            <person name="Kuo A."/>
            <person name="Salamov A."/>
            <person name="Ahrendt S.R."/>
            <person name="Lipzen A."/>
            <person name="Sullivan W."/>
            <person name="Andreopoulos W.B."/>
            <person name="Clum A."/>
            <person name="Lindquist E."/>
            <person name="Daum C."/>
            <person name="Ramamoorthy G.K."/>
            <person name="Gryganskyi A."/>
            <person name="Culley D."/>
            <person name="Magnuson J.K."/>
            <person name="James T.Y."/>
            <person name="O'Malley M.A."/>
            <person name="Stajich J.E."/>
            <person name="Spatafora J.W."/>
            <person name="Visel A."/>
            <person name="Grigoriev I.V."/>
        </authorList>
    </citation>
    <scope>NUCLEOTIDE SEQUENCE [LARGE SCALE GENOMIC DNA]</scope>
    <source>
        <strain evidence="9 10">62-1032</strain>
    </source>
</reference>
<evidence type="ECO:0000256" key="4">
    <source>
        <dbReference type="ARBA" id="ARBA00022833"/>
    </source>
</evidence>
<feature type="compositionally biased region" description="Polar residues" evidence="7">
    <location>
        <begin position="519"/>
        <end position="567"/>
    </location>
</feature>
<dbReference type="GO" id="GO:0045814">
    <property type="term" value="P:negative regulation of gene expression, epigenetic"/>
    <property type="evidence" value="ECO:0007669"/>
    <property type="project" value="TreeGrafter"/>
</dbReference>
<dbReference type="CDD" id="cd15502">
    <property type="entry name" value="PHD_Phf1p_Phf2p_like"/>
    <property type="match status" value="1"/>
</dbReference>
<dbReference type="InterPro" id="IPR019786">
    <property type="entry name" value="Zinc_finger_PHD-type_CS"/>
</dbReference>
<feature type="compositionally biased region" description="Basic residues" evidence="7">
    <location>
        <begin position="131"/>
        <end position="156"/>
    </location>
</feature>
<dbReference type="Proteomes" id="UP000193467">
    <property type="component" value="Unassembled WGS sequence"/>
</dbReference>
<feature type="compositionally biased region" description="Low complexity" evidence="7">
    <location>
        <begin position="503"/>
        <end position="518"/>
    </location>
</feature>
<dbReference type="PRINTS" id="PR00929">
    <property type="entry name" value="ATHOOK"/>
</dbReference>
<evidence type="ECO:0000256" key="7">
    <source>
        <dbReference type="SAM" id="MobiDB-lite"/>
    </source>
</evidence>
<comment type="caution">
    <text evidence="9">The sequence shown here is derived from an EMBL/GenBank/DDBJ whole genome shotgun (WGS) entry which is preliminary data.</text>
</comment>
<feature type="compositionally biased region" description="Basic and acidic residues" evidence="7">
    <location>
        <begin position="367"/>
        <end position="380"/>
    </location>
</feature>
<accession>A0A1Y2FG32</accession>
<feature type="compositionally biased region" description="Low complexity" evidence="7">
    <location>
        <begin position="48"/>
        <end position="70"/>
    </location>
</feature>
<dbReference type="GO" id="GO:0003677">
    <property type="term" value="F:DNA binding"/>
    <property type="evidence" value="ECO:0007669"/>
    <property type="project" value="InterPro"/>
</dbReference>
<dbReference type="EMBL" id="MCGR01000020">
    <property type="protein sequence ID" value="ORY82910.1"/>
    <property type="molecule type" value="Genomic_DNA"/>
</dbReference>
<keyword evidence="3 6" id="KW-0863">Zinc-finger</keyword>